<dbReference type="InterPro" id="IPR004634">
    <property type="entry name" value="Pept_S49_pIV"/>
</dbReference>
<dbReference type="Pfam" id="PF01343">
    <property type="entry name" value="Peptidase_S49"/>
    <property type="match status" value="2"/>
</dbReference>
<dbReference type="InterPro" id="IPR029045">
    <property type="entry name" value="ClpP/crotonase-like_dom_sf"/>
</dbReference>
<dbReference type="Proteomes" id="UP000283003">
    <property type="component" value="Unassembled WGS sequence"/>
</dbReference>
<dbReference type="CDD" id="cd07023">
    <property type="entry name" value="S49_Sppa_N_C"/>
    <property type="match status" value="1"/>
</dbReference>
<feature type="transmembrane region" description="Helical" evidence="6">
    <location>
        <begin position="32"/>
        <end position="56"/>
    </location>
</feature>
<dbReference type="Gene3D" id="6.20.330.10">
    <property type="match status" value="1"/>
</dbReference>
<reference evidence="8 9" key="1">
    <citation type="submission" date="2018-12" db="EMBL/GenBank/DDBJ databases">
        <title>Croceicoccus ponticola sp. nov., a lipolytic bacterium isolated from seawater.</title>
        <authorList>
            <person name="Yoon J.-H."/>
        </authorList>
    </citation>
    <scope>NUCLEOTIDE SEQUENCE [LARGE SCALE GENOMIC DNA]</scope>
    <source>
        <strain evidence="8 9">GM-16</strain>
    </source>
</reference>
<evidence type="ECO:0000313" key="8">
    <source>
        <dbReference type="EMBL" id="RVQ66509.1"/>
    </source>
</evidence>
<accession>A0A437GWP0</accession>
<keyword evidence="6" id="KW-1133">Transmembrane helix</keyword>
<feature type="domain" description="Peptidase S49" evidence="7">
    <location>
        <begin position="400"/>
        <end position="551"/>
    </location>
</feature>
<comment type="similarity">
    <text evidence="1">Belongs to the peptidase S49 family.</text>
</comment>
<dbReference type="GO" id="GO:0006465">
    <property type="term" value="P:signal peptide processing"/>
    <property type="evidence" value="ECO:0007669"/>
    <property type="project" value="InterPro"/>
</dbReference>
<dbReference type="CDD" id="cd07018">
    <property type="entry name" value="S49_SppA_67K_type"/>
    <property type="match status" value="1"/>
</dbReference>
<organism evidence="8 9">
    <name type="scientific">Croceicoccus ponticola</name>
    <dbReference type="NCBI Taxonomy" id="2217664"/>
    <lineage>
        <taxon>Bacteria</taxon>
        <taxon>Pseudomonadati</taxon>
        <taxon>Pseudomonadota</taxon>
        <taxon>Alphaproteobacteria</taxon>
        <taxon>Sphingomonadales</taxon>
        <taxon>Erythrobacteraceae</taxon>
        <taxon>Croceicoccus</taxon>
    </lineage>
</organism>
<dbReference type="GO" id="GO:0016020">
    <property type="term" value="C:membrane"/>
    <property type="evidence" value="ECO:0007669"/>
    <property type="project" value="InterPro"/>
</dbReference>
<evidence type="ECO:0000256" key="2">
    <source>
        <dbReference type="ARBA" id="ARBA00022670"/>
    </source>
</evidence>
<evidence type="ECO:0000313" key="9">
    <source>
        <dbReference type="Proteomes" id="UP000283003"/>
    </source>
</evidence>
<evidence type="ECO:0000256" key="5">
    <source>
        <dbReference type="PIRSR" id="PIRSR001217-1"/>
    </source>
</evidence>
<sequence length="648" mass="69248">MRPRNRARQRNARRAMGCTGVTMAFARKVWKLLVGVKDGLVLIFMLLFFAALYSILSMRPAPEEVLDGALLVKLDGVIVEEPQAVDPWTLIASRGVPTREHRARDVLRAIEGAATDDRIKAVVLDLDYFLGAGQVHLSEVGAALDTVRAANKPVLTHAIAYTADSIQIASHASEVWLDPMGGAMVAGPGGSATFYGGLAERLGVNVHVYKAGRFKSAVEPYSLTRFSDDARADMTGLFDSLWENWQVEVRQARPKARVREMAMDPVGTLKAAGGDPAKAALAMGLVDKIGTREAFAARVAKIAGEDETTPDDPGAFAHTTYQVWNRASPLSDAGKAIGIVTVAGSIVDGTAGPGTAGGDRIAKLLDDALEDDLAALVVRVDSPGGTITGSERIRQAILRHKERGIPIVVSMGNMAASGGYWVSTPASTIFADPSTITGSIGVFAVVPTFENMLGKIGVTQDDLRTTPLSGQPDILGGFTPEMDQVLQAQTEHAYNLFLSVVGQSRRKDRVSLLPLAEGRVWAGGPARQVGLVDRFGGLDDAISFAAKKAGLSDGEWHAQYLEAEPSRLQAFFQSLGNEEEARGAVTMTQFAVAQRNAVLGSALEDFERMAGTPAIEARCMACPPSARLLAREVDVPRWMAVFDAFARR</sequence>
<evidence type="ECO:0000256" key="3">
    <source>
        <dbReference type="ARBA" id="ARBA00022801"/>
    </source>
</evidence>
<keyword evidence="2" id="KW-0645">Protease</keyword>
<dbReference type="EMBL" id="RXOL01000004">
    <property type="protein sequence ID" value="RVQ66509.1"/>
    <property type="molecule type" value="Genomic_DNA"/>
</dbReference>
<feature type="active site" description="Proton donor/acceptor" evidence="5">
    <location>
        <position position="215"/>
    </location>
</feature>
<keyword evidence="6" id="KW-0812">Transmembrane</keyword>
<dbReference type="PANTHER" id="PTHR33209">
    <property type="entry name" value="PROTEASE 4"/>
    <property type="match status" value="1"/>
</dbReference>
<keyword evidence="6" id="KW-0472">Membrane</keyword>
<dbReference type="InterPro" id="IPR002142">
    <property type="entry name" value="Peptidase_S49"/>
</dbReference>
<evidence type="ECO:0000256" key="4">
    <source>
        <dbReference type="ARBA" id="ARBA00022825"/>
    </source>
</evidence>
<keyword evidence="3" id="KW-0378">Hydrolase</keyword>
<dbReference type="PANTHER" id="PTHR33209:SF1">
    <property type="entry name" value="PEPTIDASE S49 DOMAIN-CONTAINING PROTEIN"/>
    <property type="match status" value="1"/>
</dbReference>
<name>A0A437GWP0_9SPHN</name>
<comment type="caution">
    <text evidence="8">The sequence shown here is derived from an EMBL/GenBank/DDBJ whole genome shotgun (WGS) entry which is preliminary data.</text>
</comment>
<proteinExistence type="inferred from homology"/>
<dbReference type="SUPFAM" id="SSF52096">
    <property type="entry name" value="ClpP/crotonase"/>
    <property type="match status" value="2"/>
</dbReference>
<keyword evidence="4" id="KW-0720">Serine protease</keyword>
<dbReference type="NCBIfam" id="TIGR00705">
    <property type="entry name" value="SppA_67K"/>
    <property type="match status" value="1"/>
</dbReference>
<evidence type="ECO:0000259" key="7">
    <source>
        <dbReference type="Pfam" id="PF01343"/>
    </source>
</evidence>
<dbReference type="PIRSF" id="PIRSF001217">
    <property type="entry name" value="Protease_4_SppA"/>
    <property type="match status" value="1"/>
</dbReference>
<dbReference type="OrthoDB" id="9764363at2"/>
<protein>
    <submittedName>
        <fullName evidence="8">Signal peptide peptidase SppA</fullName>
    </submittedName>
</protein>
<dbReference type="AlphaFoldDB" id="A0A437GWP0"/>
<dbReference type="InterPro" id="IPR047272">
    <property type="entry name" value="S49_SppA_C"/>
</dbReference>
<feature type="domain" description="Peptidase S49" evidence="7">
    <location>
        <begin position="148"/>
        <end position="301"/>
    </location>
</feature>
<dbReference type="InterPro" id="IPR047217">
    <property type="entry name" value="S49_SppA_67K_type_N"/>
</dbReference>
<dbReference type="GO" id="GO:0008236">
    <property type="term" value="F:serine-type peptidase activity"/>
    <property type="evidence" value="ECO:0007669"/>
    <property type="project" value="UniProtKB-KW"/>
</dbReference>
<keyword evidence="9" id="KW-1185">Reference proteome</keyword>
<dbReference type="Gene3D" id="3.90.226.10">
    <property type="entry name" value="2-enoyl-CoA Hydratase, Chain A, domain 1"/>
    <property type="match status" value="3"/>
</dbReference>
<feature type="active site" description="Nucleophile" evidence="5">
    <location>
        <position position="417"/>
    </location>
</feature>
<evidence type="ECO:0000256" key="6">
    <source>
        <dbReference type="SAM" id="Phobius"/>
    </source>
</evidence>
<evidence type="ECO:0000256" key="1">
    <source>
        <dbReference type="ARBA" id="ARBA00008683"/>
    </source>
</evidence>
<gene>
    <name evidence="8" type="primary">sppA</name>
    <name evidence="8" type="ORF">EKN06_10870</name>
</gene>